<evidence type="ECO:0000313" key="3">
    <source>
        <dbReference type="Proteomes" id="UP001203423"/>
    </source>
</evidence>
<accession>A0ABT0LKL9</accession>
<keyword evidence="3" id="KW-1185">Reference proteome</keyword>
<keyword evidence="1" id="KW-0472">Membrane</keyword>
<dbReference type="EMBL" id="JAKIKS010000306">
    <property type="protein sequence ID" value="MCL1128025.1"/>
    <property type="molecule type" value="Genomic_DNA"/>
</dbReference>
<protein>
    <recommendedName>
        <fullName evidence="4">Light-harvesting protein</fullName>
    </recommendedName>
</protein>
<name>A0ABT0LKL9_9GAMM</name>
<evidence type="ECO:0000256" key="1">
    <source>
        <dbReference type="SAM" id="Phobius"/>
    </source>
</evidence>
<keyword evidence="1" id="KW-1133">Transmembrane helix</keyword>
<gene>
    <name evidence="2" type="ORF">L2764_27170</name>
</gene>
<feature type="transmembrane region" description="Helical" evidence="1">
    <location>
        <begin position="20"/>
        <end position="51"/>
    </location>
</feature>
<sequence>MDYEDIGRSIDPAGMKTNGTLMVIFVAVLHVLALVITDFFSFFWGASILIFSKAKWGNA</sequence>
<keyword evidence="1" id="KW-0812">Transmembrane</keyword>
<evidence type="ECO:0008006" key="4">
    <source>
        <dbReference type="Google" id="ProtNLM"/>
    </source>
</evidence>
<organism evidence="2 3">
    <name type="scientific">Shewanella surugensis</name>
    <dbReference type="NCBI Taxonomy" id="212020"/>
    <lineage>
        <taxon>Bacteria</taxon>
        <taxon>Pseudomonadati</taxon>
        <taxon>Pseudomonadota</taxon>
        <taxon>Gammaproteobacteria</taxon>
        <taxon>Alteromonadales</taxon>
        <taxon>Shewanellaceae</taxon>
        <taxon>Shewanella</taxon>
    </lineage>
</organism>
<evidence type="ECO:0000313" key="2">
    <source>
        <dbReference type="EMBL" id="MCL1128025.1"/>
    </source>
</evidence>
<reference evidence="2 3" key="1">
    <citation type="submission" date="2022-01" db="EMBL/GenBank/DDBJ databases">
        <title>Whole genome-based taxonomy of the Shewanellaceae.</title>
        <authorList>
            <person name="Martin-Rodriguez A.J."/>
        </authorList>
    </citation>
    <scope>NUCLEOTIDE SEQUENCE [LARGE SCALE GENOMIC DNA]</scope>
    <source>
        <strain evidence="2 3">DSM 17177</strain>
    </source>
</reference>
<comment type="caution">
    <text evidence="2">The sequence shown here is derived from an EMBL/GenBank/DDBJ whole genome shotgun (WGS) entry which is preliminary data.</text>
</comment>
<dbReference type="Proteomes" id="UP001203423">
    <property type="component" value="Unassembled WGS sequence"/>
</dbReference>
<dbReference type="RefSeq" id="WP_248943446.1">
    <property type="nucleotide sequence ID" value="NZ_JAKIKS010000306.1"/>
</dbReference>
<proteinExistence type="predicted"/>